<gene>
    <name evidence="2" type="ORF">A2V81_04775</name>
</gene>
<dbReference type="Pfam" id="PF18895">
    <property type="entry name" value="T4SS_pilin"/>
    <property type="match status" value="1"/>
</dbReference>
<comment type="caution">
    <text evidence="2">The sequence shown here is derived from an EMBL/GenBank/DDBJ whole genome shotgun (WGS) entry which is preliminary data.</text>
</comment>
<sequence>MYLPYLITVGSSPNQQGSTNVLPTLPGGRDAFTAEGLQNLGVTPVTNIDTGVLINEIVAYAIILAGFLSIVFMLWGGIQYIVSGGKEDKVKKATGTIRYALIGLVVTILSVSVINLVGQVFNLELANYVSFDHILQIINNLFAGGSRGISLQ</sequence>
<proteinExistence type="predicted"/>
<organism evidence="2 3">
    <name type="scientific">Candidatus Abawacabacteria bacterium RBG_16_42_10</name>
    <dbReference type="NCBI Taxonomy" id="1817814"/>
    <lineage>
        <taxon>Bacteria</taxon>
        <taxon>Candidatus Abawacaibacteriota</taxon>
    </lineage>
</organism>
<feature type="transmembrane region" description="Helical" evidence="1">
    <location>
        <begin position="57"/>
        <end position="78"/>
    </location>
</feature>
<evidence type="ECO:0000256" key="1">
    <source>
        <dbReference type="SAM" id="Phobius"/>
    </source>
</evidence>
<dbReference type="InterPro" id="IPR043993">
    <property type="entry name" value="T4SS_pilin"/>
</dbReference>
<dbReference type="Proteomes" id="UP000177614">
    <property type="component" value="Unassembled WGS sequence"/>
</dbReference>
<dbReference type="AlphaFoldDB" id="A0A1F4XIZ8"/>
<protein>
    <submittedName>
        <fullName evidence="2">Uncharacterized protein</fullName>
    </submittedName>
</protein>
<dbReference type="STRING" id="1817814.A2V81_04775"/>
<evidence type="ECO:0000313" key="2">
    <source>
        <dbReference type="EMBL" id="OGC81564.1"/>
    </source>
</evidence>
<dbReference type="EMBL" id="MEWR01000023">
    <property type="protein sequence ID" value="OGC81564.1"/>
    <property type="molecule type" value="Genomic_DNA"/>
</dbReference>
<keyword evidence="1" id="KW-1133">Transmembrane helix</keyword>
<keyword evidence="1" id="KW-0472">Membrane</keyword>
<evidence type="ECO:0000313" key="3">
    <source>
        <dbReference type="Proteomes" id="UP000177614"/>
    </source>
</evidence>
<reference evidence="2 3" key="1">
    <citation type="journal article" date="2016" name="Nat. Commun.">
        <title>Thousands of microbial genomes shed light on interconnected biogeochemical processes in an aquifer system.</title>
        <authorList>
            <person name="Anantharaman K."/>
            <person name="Brown C.T."/>
            <person name="Hug L.A."/>
            <person name="Sharon I."/>
            <person name="Castelle C.J."/>
            <person name="Probst A.J."/>
            <person name="Thomas B.C."/>
            <person name="Singh A."/>
            <person name="Wilkins M.J."/>
            <person name="Karaoz U."/>
            <person name="Brodie E.L."/>
            <person name="Williams K.H."/>
            <person name="Hubbard S.S."/>
            <person name="Banfield J.F."/>
        </authorList>
    </citation>
    <scope>NUCLEOTIDE SEQUENCE [LARGE SCALE GENOMIC DNA]</scope>
</reference>
<keyword evidence="1" id="KW-0812">Transmembrane</keyword>
<feature type="transmembrane region" description="Helical" evidence="1">
    <location>
        <begin position="99"/>
        <end position="121"/>
    </location>
</feature>
<name>A0A1F4XIZ8_9BACT</name>
<accession>A0A1F4XIZ8</accession>